<dbReference type="VEuPathDB" id="VectorBase:GBRI000501"/>
<organism evidence="1 2">
    <name type="scientific">Glossina brevipalpis</name>
    <dbReference type="NCBI Taxonomy" id="37001"/>
    <lineage>
        <taxon>Eukaryota</taxon>
        <taxon>Metazoa</taxon>
        <taxon>Ecdysozoa</taxon>
        <taxon>Arthropoda</taxon>
        <taxon>Hexapoda</taxon>
        <taxon>Insecta</taxon>
        <taxon>Pterygota</taxon>
        <taxon>Neoptera</taxon>
        <taxon>Endopterygota</taxon>
        <taxon>Diptera</taxon>
        <taxon>Brachycera</taxon>
        <taxon>Muscomorpha</taxon>
        <taxon>Hippoboscoidea</taxon>
        <taxon>Glossinidae</taxon>
        <taxon>Glossina</taxon>
    </lineage>
</organism>
<sequence length="104" mass="11730">MRFYFSGTHPSDVLKMPSLTRGTGNGYWLDASTGGMVWRQTPSGDTIDMQKDQIDDYAPVCLTNNSADGSNNTNERGQQRECTGFVMKKKYTLEIVNYGLFSWE</sequence>
<protein>
    <submittedName>
        <fullName evidence="1">Uncharacterized protein</fullName>
    </submittedName>
</protein>
<dbReference type="Proteomes" id="UP000091820">
    <property type="component" value="Unassembled WGS sequence"/>
</dbReference>
<reference evidence="2" key="1">
    <citation type="submission" date="2014-03" db="EMBL/GenBank/DDBJ databases">
        <authorList>
            <person name="Aksoy S."/>
            <person name="Warren W."/>
            <person name="Wilson R.K."/>
        </authorList>
    </citation>
    <scope>NUCLEOTIDE SEQUENCE [LARGE SCALE GENOMIC DNA]</scope>
    <source>
        <strain evidence="2">IAEA</strain>
    </source>
</reference>
<dbReference type="STRING" id="37001.A0A1A9VZK0"/>
<dbReference type="AlphaFoldDB" id="A0A1A9VZK0"/>
<reference evidence="1" key="2">
    <citation type="submission" date="2020-05" db="UniProtKB">
        <authorList>
            <consortium name="EnsemblMetazoa"/>
        </authorList>
    </citation>
    <scope>IDENTIFICATION</scope>
    <source>
        <strain evidence="1">IAEA</strain>
    </source>
</reference>
<dbReference type="EnsemblMetazoa" id="GBRI000501-RA">
    <property type="protein sequence ID" value="GBRI000501-PA"/>
    <property type="gene ID" value="GBRI000501"/>
</dbReference>
<name>A0A1A9VZK0_9MUSC</name>
<accession>A0A1A9VZK0</accession>
<keyword evidence="2" id="KW-1185">Reference proteome</keyword>
<proteinExistence type="predicted"/>
<evidence type="ECO:0000313" key="1">
    <source>
        <dbReference type="EnsemblMetazoa" id="GBRI000501-PA"/>
    </source>
</evidence>
<evidence type="ECO:0000313" key="2">
    <source>
        <dbReference type="Proteomes" id="UP000091820"/>
    </source>
</evidence>